<protein>
    <submittedName>
        <fullName evidence="1">Uncharacterized protein</fullName>
    </submittedName>
</protein>
<organism evidence="1">
    <name type="scientific">Arundo donax</name>
    <name type="common">Giant reed</name>
    <name type="synonym">Donax arundinaceus</name>
    <dbReference type="NCBI Taxonomy" id="35708"/>
    <lineage>
        <taxon>Eukaryota</taxon>
        <taxon>Viridiplantae</taxon>
        <taxon>Streptophyta</taxon>
        <taxon>Embryophyta</taxon>
        <taxon>Tracheophyta</taxon>
        <taxon>Spermatophyta</taxon>
        <taxon>Magnoliopsida</taxon>
        <taxon>Liliopsida</taxon>
        <taxon>Poales</taxon>
        <taxon>Poaceae</taxon>
        <taxon>PACMAD clade</taxon>
        <taxon>Arundinoideae</taxon>
        <taxon>Arundineae</taxon>
        <taxon>Arundo</taxon>
    </lineage>
</organism>
<dbReference type="EMBL" id="GBRH01161850">
    <property type="protein sequence ID" value="JAE36046.1"/>
    <property type="molecule type" value="Transcribed_RNA"/>
</dbReference>
<name>A0A0A9HMG8_ARUDO</name>
<proteinExistence type="predicted"/>
<evidence type="ECO:0000313" key="1">
    <source>
        <dbReference type="EMBL" id="JAE36046.1"/>
    </source>
</evidence>
<sequence>MFSFSKSVESK</sequence>
<accession>A0A0A9HMG8</accession>
<reference evidence="1" key="2">
    <citation type="journal article" date="2015" name="Data Brief">
        <title>Shoot transcriptome of the giant reed, Arundo donax.</title>
        <authorList>
            <person name="Barrero R.A."/>
            <person name="Guerrero F.D."/>
            <person name="Moolhuijzen P."/>
            <person name="Goolsby J.A."/>
            <person name="Tidwell J."/>
            <person name="Bellgard S.E."/>
            <person name="Bellgard M.I."/>
        </authorList>
    </citation>
    <scope>NUCLEOTIDE SEQUENCE</scope>
    <source>
        <tissue evidence="1">Shoot tissue taken approximately 20 cm above the soil surface</tissue>
    </source>
</reference>
<reference evidence="1" key="1">
    <citation type="submission" date="2014-09" db="EMBL/GenBank/DDBJ databases">
        <authorList>
            <person name="Magalhaes I.L.F."/>
            <person name="Oliveira U."/>
            <person name="Santos F.R."/>
            <person name="Vidigal T.H.D.A."/>
            <person name="Brescovit A.D."/>
            <person name="Santos A.J."/>
        </authorList>
    </citation>
    <scope>NUCLEOTIDE SEQUENCE</scope>
    <source>
        <tissue evidence="1">Shoot tissue taken approximately 20 cm above the soil surface</tissue>
    </source>
</reference>